<protein>
    <recommendedName>
        <fullName evidence="2">Enoyl reductase (ER) domain-containing protein</fullName>
    </recommendedName>
</protein>
<dbReference type="InterPro" id="IPR013154">
    <property type="entry name" value="ADH-like_N"/>
</dbReference>
<name>A0A0G8CH94_9BACI</name>
<dbReference type="GO" id="GO:0016491">
    <property type="term" value="F:oxidoreductase activity"/>
    <property type="evidence" value="ECO:0007669"/>
    <property type="project" value="InterPro"/>
</dbReference>
<evidence type="ECO:0000256" key="1">
    <source>
        <dbReference type="ARBA" id="ARBA00022857"/>
    </source>
</evidence>
<evidence type="ECO:0000313" key="4">
    <source>
        <dbReference type="Proteomes" id="UP000035350"/>
    </source>
</evidence>
<dbReference type="AlphaFoldDB" id="A0A0G8CH94"/>
<dbReference type="CDD" id="cd08272">
    <property type="entry name" value="MDR6"/>
    <property type="match status" value="1"/>
</dbReference>
<dbReference type="InterPro" id="IPR011032">
    <property type="entry name" value="GroES-like_sf"/>
</dbReference>
<reference evidence="3 4" key="1">
    <citation type="journal article" date="2015" name="Genome Announc.">
        <title>Next-Generation Whole-Genome Sequencing of Eight Strains of Bacillus cereus, Isolated from Food.</title>
        <authorList>
            <person name="Krawczyk A.O."/>
            <person name="de Jong A."/>
            <person name="Eijlander R.T."/>
            <person name="Berendsen E.M."/>
            <person name="Holsappel S."/>
            <person name="Wells-Bennik M.H."/>
            <person name="Kuipers O.P."/>
        </authorList>
    </citation>
    <scope>NUCLEOTIDE SEQUENCE [LARGE SCALE GENOMIC DNA]</scope>
    <source>
        <strain evidence="3 4">B4147</strain>
    </source>
</reference>
<dbReference type="Gene3D" id="3.90.180.10">
    <property type="entry name" value="Medium-chain alcohol dehydrogenases, catalytic domain"/>
    <property type="match status" value="1"/>
</dbReference>
<dbReference type="SUPFAM" id="SSF50129">
    <property type="entry name" value="GroES-like"/>
    <property type="match status" value="1"/>
</dbReference>
<feature type="domain" description="Enoyl reductase (ER)" evidence="2">
    <location>
        <begin position="10"/>
        <end position="327"/>
    </location>
</feature>
<dbReference type="InterPro" id="IPR013149">
    <property type="entry name" value="ADH-like_C"/>
</dbReference>
<evidence type="ECO:0000259" key="2">
    <source>
        <dbReference type="SMART" id="SM00829"/>
    </source>
</evidence>
<dbReference type="InterPro" id="IPR051603">
    <property type="entry name" value="Zinc-ADH_QOR/CCCR"/>
</dbReference>
<dbReference type="PANTHER" id="PTHR44154">
    <property type="entry name" value="QUINONE OXIDOREDUCTASE"/>
    <property type="match status" value="1"/>
</dbReference>
<dbReference type="EMBL" id="LCYN01000004">
    <property type="protein sequence ID" value="KKZ99147.1"/>
    <property type="molecule type" value="Genomic_DNA"/>
</dbReference>
<accession>A0A0G8CH94</accession>
<proteinExistence type="predicted"/>
<dbReference type="InterPro" id="IPR020843">
    <property type="entry name" value="ER"/>
</dbReference>
<comment type="caution">
    <text evidence="3">The sequence shown here is derived from an EMBL/GenBank/DDBJ whole genome shotgun (WGS) entry which is preliminary data.</text>
</comment>
<dbReference type="InterPro" id="IPR036291">
    <property type="entry name" value="NAD(P)-bd_dom_sf"/>
</dbReference>
<dbReference type="Proteomes" id="UP000035350">
    <property type="component" value="Unassembled WGS sequence"/>
</dbReference>
<dbReference type="SUPFAM" id="SSF51735">
    <property type="entry name" value="NAD(P)-binding Rossmann-fold domains"/>
    <property type="match status" value="1"/>
</dbReference>
<reference evidence="4" key="2">
    <citation type="submission" date="2015-04" db="EMBL/GenBank/DDBJ databases">
        <title>Draft Genome Sequences of Eight Spore-Forming Food Isolates of Bacillus cereus Genome sequencing.</title>
        <authorList>
            <person name="Krawcyk A.O."/>
            <person name="de Jong A."/>
            <person name="Eijlander R.T."/>
            <person name="Berendsen E.M."/>
            <person name="Holsappel S."/>
            <person name="Wells-Bennik M."/>
            <person name="Kuipers O.P."/>
        </authorList>
    </citation>
    <scope>NUCLEOTIDE SEQUENCE [LARGE SCALE GENOMIC DNA]</scope>
    <source>
        <strain evidence="4">B4147</strain>
    </source>
</reference>
<keyword evidence="1" id="KW-0521">NADP</keyword>
<dbReference type="SMART" id="SM00829">
    <property type="entry name" value="PKS_ER"/>
    <property type="match status" value="1"/>
</dbReference>
<dbReference type="Gene3D" id="3.40.50.720">
    <property type="entry name" value="NAD(P)-binding Rossmann-like Domain"/>
    <property type="match status" value="1"/>
</dbReference>
<dbReference type="Pfam" id="PF08240">
    <property type="entry name" value="ADH_N"/>
    <property type="match status" value="1"/>
</dbReference>
<dbReference type="PANTHER" id="PTHR44154:SF1">
    <property type="entry name" value="QUINONE OXIDOREDUCTASE"/>
    <property type="match status" value="1"/>
</dbReference>
<sequence>MKAQVIHSFGDSSVFQLEEVAKPKLLPGHVLIHVKATSVNPIDTKMRSGAVSSVAPEFPAILHGDVAGIVIEVGEGVSKFKTGDEVYGCAGGFKETGGALAEFMLADARLIAHKPKNVTMEEAAALPLVAITAWESLFDRANIKSGQNVLIHGATGGVGHVAIQLAKWAGAKVFTTASKQNKIEIAHRLGADIAINYKEESVQEYVQKHTNGNGFEVIFDTVGGKNLDNSFEAAAVNGTVVTIAARSTHDLSSLHAKGLSLHVTFMALKILHTDKRNDCGEILTKIAQIVEEGKLRPLLDAKTFTFDEVAQAHEYLELNKAIGKIVLKNVW</sequence>
<organism evidence="3 4">
    <name type="scientific">Bacillus wiedmannii</name>
    <dbReference type="NCBI Taxonomy" id="1890302"/>
    <lineage>
        <taxon>Bacteria</taxon>
        <taxon>Bacillati</taxon>
        <taxon>Bacillota</taxon>
        <taxon>Bacilli</taxon>
        <taxon>Bacillales</taxon>
        <taxon>Bacillaceae</taxon>
        <taxon>Bacillus</taxon>
        <taxon>Bacillus cereus group</taxon>
    </lineage>
</organism>
<dbReference type="Pfam" id="PF00107">
    <property type="entry name" value="ADH_zinc_N"/>
    <property type="match status" value="1"/>
</dbReference>
<dbReference type="RefSeq" id="WP_046957902.1">
    <property type="nucleotide sequence ID" value="NZ_CP036101.1"/>
</dbReference>
<gene>
    <name evidence="3" type="ORF">B4147_3731</name>
</gene>
<evidence type="ECO:0000313" key="3">
    <source>
        <dbReference type="EMBL" id="KKZ99147.1"/>
    </source>
</evidence>
<dbReference type="PATRIC" id="fig|1396.433.peg.2611"/>